<proteinExistence type="predicted"/>
<keyword evidence="3" id="KW-0804">Transcription</keyword>
<reference evidence="5" key="1">
    <citation type="submission" date="2021-05" db="EMBL/GenBank/DDBJ databases">
        <authorList>
            <person name="Arsene-Ploetze F."/>
        </authorList>
    </citation>
    <scope>NUCLEOTIDE SEQUENCE</scope>
    <source>
        <strain evidence="5">DSM 42138</strain>
    </source>
</reference>
<dbReference type="InterPro" id="IPR036388">
    <property type="entry name" value="WH-like_DNA-bd_sf"/>
</dbReference>
<dbReference type="InterPro" id="IPR036390">
    <property type="entry name" value="WH_DNA-bd_sf"/>
</dbReference>
<sequence length="137" mass="15079">MPTRTAAERRAEARTAYDAFMAVCPSRQLLDRISDKWATLIVTALADGPLRYAELARTIAGVSQKMLTQTLRALERDGLVTRTVTASVPVRVDYELTGIGRDLLVVLAAVKSWSERHIEHVLDSRDAYDAAHADADA</sequence>
<dbReference type="AlphaFoldDB" id="A0A9W4EAG2"/>
<dbReference type="InterPro" id="IPR002577">
    <property type="entry name" value="HTH_HxlR"/>
</dbReference>
<evidence type="ECO:0000256" key="3">
    <source>
        <dbReference type="ARBA" id="ARBA00023163"/>
    </source>
</evidence>
<evidence type="ECO:0000313" key="6">
    <source>
        <dbReference type="Proteomes" id="UP001152519"/>
    </source>
</evidence>
<protein>
    <submittedName>
        <fullName evidence="5">HxlR family transcriptional regulator</fullName>
    </submittedName>
</protein>
<dbReference type="EMBL" id="CAJSLV010000084">
    <property type="protein sequence ID" value="CAG6397305.1"/>
    <property type="molecule type" value="Genomic_DNA"/>
</dbReference>
<dbReference type="Proteomes" id="UP001152519">
    <property type="component" value="Unassembled WGS sequence"/>
</dbReference>
<dbReference type="PANTHER" id="PTHR33204:SF37">
    <property type="entry name" value="HTH-TYPE TRANSCRIPTIONAL REGULATOR YODB"/>
    <property type="match status" value="1"/>
</dbReference>
<evidence type="ECO:0000256" key="1">
    <source>
        <dbReference type="ARBA" id="ARBA00023015"/>
    </source>
</evidence>
<organism evidence="5 6">
    <name type="scientific">Actinacidiphila cocklensis</name>
    <dbReference type="NCBI Taxonomy" id="887465"/>
    <lineage>
        <taxon>Bacteria</taxon>
        <taxon>Bacillati</taxon>
        <taxon>Actinomycetota</taxon>
        <taxon>Actinomycetes</taxon>
        <taxon>Kitasatosporales</taxon>
        <taxon>Streptomycetaceae</taxon>
        <taxon>Actinacidiphila</taxon>
    </lineage>
</organism>
<name>A0A9W4EAG2_9ACTN</name>
<comment type="caution">
    <text evidence="5">The sequence shown here is derived from an EMBL/GenBank/DDBJ whole genome shotgun (WGS) entry which is preliminary data.</text>
</comment>
<gene>
    <name evidence="5" type="ORF">SCOCK_520004</name>
</gene>
<evidence type="ECO:0000313" key="5">
    <source>
        <dbReference type="EMBL" id="CAG6397305.1"/>
    </source>
</evidence>
<evidence type="ECO:0000259" key="4">
    <source>
        <dbReference type="PROSITE" id="PS51118"/>
    </source>
</evidence>
<dbReference type="CDD" id="cd00090">
    <property type="entry name" value="HTH_ARSR"/>
    <property type="match status" value="1"/>
</dbReference>
<evidence type="ECO:0000256" key="2">
    <source>
        <dbReference type="ARBA" id="ARBA00023125"/>
    </source>
</evidence>
<keyword evidence="1" id="KW-0805">Transcription regulation</keyword>
<dbReference type="RefSeq" id="WP_251497168.1">
    <property type="nucleotide sequence ID" value="NZ_CAJSLV010000084.1"/>
</dbReference>
<dbReference type="PANTHER" id="PTHR33204">
    <property type="entry name" value="TRANSCRIPTIONAL REGULATOR, MARR FAMILY"/>
    <property type="match status" value="1"/>
</dbReference>
<dbReference type="PROSITE" id="PS51118">
    <property type="entry name" value="HTH_HXLR"/>
    <property type="match status" value="1"/>
</dbReference>
<dbReference type="InterPro" id="IPR011991">
    <property type="entry name" value="ArsR-like_HTH"/>
</dbReference>
<keyword evidence="2" id="KW-0238">DNA-binding</keyword>
<dbReference type="Pfam" id="PF01638">
    <property type="entry name" value="HxlR"/>
    <property type="match status" value="1"/>
</dbReference>
<dbReference type="GO" id="GO:0003677">
    <property type="term" value="F:DNA binding"/>
    <property type="evidence" value="ECO:0007669"/>
    <property type="project" value="UniProtKB-KW"/>
</dbReference>
<keyword evidence="6" id="KW-1185">Reference proteome</keyword>
<feature type="domain" description="HTH hxlR-type" evidence="4">
    <location>
        <begin position="24"/>
        <end position="122"/>
    </location>
</feature>
<accession>A0A9W4EAG2</accession>
<dbReference type="Gene3D" id="1.10.10.10">
    <property type="entry name" value="Winged helix-like DNA-binding domain superfamily/Winged helix DNA-binding domain"/>
    <property type="match status" value="1"/>
</dbReference>
<dbReference type="SUPFAM" id="SSF46785">
    <property type="entry name" value="Winged helix' DNA-binding domain"/>
    <property type="match status" value="1"/>
</dbReference>